<dbReference type="Gene3D" id="3.40.250.10">
    <property type="entry name" value="Rhodanese-like domain"/>
    <property type="match status" value="2"/>
</dbReference>
<dbReference type="AlphaFoldDB" id="A0A7N2R0X6"/>
<dbReference type="InterPro" id="IPR001763">
    <property type="entry name" value="Rhodanese-like_dom"/>
</dbReference>
<dbReference type="Pfam" id="PF17773">
    <property type="entry name" value="UPF0176_N"/>
    <property type="match status" value="1"/>
</dbReference>
<keyword evidence="3" id="KW-1185">Reference proteome</keyword>
<sequence length="861" mass="96450">MADEDQYGVLLYYKYAQITDLDSLFSFYESNCDSLSLLGRVRLSPHGVNVTVGGKLSSLEKHIAAVKSNALFEGTDFKLATCDHPVDDKVAKECGFTSLSIRIVKVFDFWKRGNKGGEGGERSNALIVQFASIFLSQTETKFESSELITKRSFHFYCEMLMCLRYFLLLNNRTEEKVMCTRRRYLMRRAHETLVSLIGGRPVSETKGIRAWCIQNFCVYKTPKSGVVAHLLEIMELVTLSSDPLLKSPEISNAGRHLSAAEFHSALQGTGPLLEKDSPTCNEDLVLLDARNLYETRIGKFHVPNVETLDPGIRQYSDLPSWIDDKSEQLKGKRVLMYCTGGIRCEMASAYIRSKGAGFENVLQVCLPRELGGLGIQNLASFNQALLGKWLWRFGHEATHLWQRVIAMKYGEGKGGWCTRASREAHGCWLWWSISEGWDTFAKHFSFVLILCGCICFDCLGSIGTCQTVYCGPFGPEQNRQSFEDDGKTVLYGGIQRYLEQFPDGGFFKGKNFVFDHRISVGSSDPNIIGTCLLCGSSFDDYSSRCRCTHCRMLVLVCDSCRMEGALYICELCQKYGKGVQSVPSLENGKIQEEHKLVSLDTKLSPQLPWSHGNESPRKLRILCLHGFRQNASSFKGRTASLAKKLKNIVELVFVDAPHELPFIYQPCITESHGECASSSLQQTHPPPSENCRKKFAWLVAPDFNISGEVDWKIANGSFDPLQYLQQTDGFDVSLAYLKSVFSQKGPFDGILGFSQGAAMAALVSAQQERLKSEMDFRFVILCSGFAIKLAEFECQAINCPSLHIFGSDRGKDRQIANLASRDLASLFDDGCSVIIEHDSGHIIPTRSPYIDEIRNFLLRFL</sequence>
<dbReference type="EMBL" id="LRBV02000003">
    <property type="status" value="NOT_ANNOTATED_CDS"/>
    <property type="molecule type" value="Genomic_DNA"/>
</dbReference>
<dbReference type="InterPro" id="IPR022111">
    <property type="entry name" value="Rhodanese_C"/>
</dbReference>
<dbReference type="FunCoup" id="A0A7N2R0X6">
    <property type="interactions" value="2458"/>
</dbReference>
<dbReference type="InterPro" id="IPR005645">
    <property type="entry name" value="FSH-like_dom"/>
</dbReference>
<dbReference type="InterPro" id="IPR020936">
    <property type="entry name" value="TrhO"/>
</dbReference>
<evidence type="ECO:0000259" key="1">
    <source>
        <dbReference type="PROSITE" id="PS50206"/>
    </source>
</evidence>
<feature type="domain" description="Rhodanese" evidence="1">
    <location>
        <begin position="280"/>
        <end position="361"/>
    </location>
</feature>
<dbReference type="PROSITE" id="PS50206">
    <property type="entry name" value="RHODANESE_3"/>
    <property type="match status" value="1"/>
</dbReference>
<proteinExistence type="predicted"/>
<dbReference type="PANTHER" id="PTHR43268">
    <property type="entry name" value="THIOSULFATE SULFURTRANSFERASE/RHODANESE-LIKE DOMAIN-CONTAINING PROTEIN 2"/>
    <property type="match status" value="1"/>
</dbReference>
<name>A0A7N2R0X6_QUELO</name>
<reference evidence="2 3" key="1">
    <citation type="journal article" date="2016" name="G3 (Bethesda)">
        <title>First Draft Assembly and Annotation of the Genome of a California Endemic Oak Quercus lobata Nee (Fagaceae).</title>
        <authorList>
            <person name="Sork V.L."/>
            <person name="Fitz-Gibbon S.T."/>
            <person name="Puiu D."/>
            <person name="Crepeau M."/>
            <person name="Gugger P.F."/>
            <person name="Sherman R."/>
            <person name="Stevens K."/>
            <person name="Langley C.H."/>
            <person name="Pellegrini M."/>
            <person name="Salzberg S.L."/>
        </authorList>
    </citation>
    <scope>NUCLEOTIDE SEQUENCE [LARGE SCALE GENOMIC DNA]</scope>
    <source>
        <strain evidence="2 3">cv. SW786</strain>
    </source>
</reference>
<accession>A0A7N2R0X6</accession>
<evidence type="ECO:0000313" key="2">
    <source>
        <dbReference type="EnsemblPlants" id="QL03p016208:mrna"/>
    </source>
</evidence>
<dbReference type="InterPro" id="IPR036873">
    <property type="entry name" value="Rhodanese-like_dom_sf"/>
</dbReference>
<organism evidence="2 3">
    <name type="scientific">Quercus lobata</name>
    <name type="common">Valley oak</name>
    <dbReference type="NCBI Taxonomy" id="97700"/>
    <lineage>
        <taxon>Eukaryota</taxon>
        <taxon>Viridiplantae</taxon>
        <taxon>Streptophyta</taxon>
        <taxon>Embryophyta</taxon>
        <taxon>Tracheophyta</taxon>
        <taxon>Spermatophyta</taxon>
        <taxon>Magnoliopsida</taxon>
        <taxon>eudicotyledons</taxon>
        <taxon>Gunneridae</taxon>
        <taxon>Pentapetalae</taxon>
        <taxon>rosids</taxon>
        <taxon>fabids</taxon>
        <taxon>Fagales</taxon>
        <taxon>Fagaceae</taxon>
        <taxon>Quercus</taxon>
    </lineage>
</organism>
<dbReference type="SUPFAM" id="SSF53474">
    <property type="entry name" value="alpha/beta-Hydrolases"/>
    <property type="match status" value="1"/>
</dbReference>
<dbReference type="Gene3D" id="3.40.50.1820">
    <property type="entry name" value="alpha/beta hydrolase"/>
    <property type="match status" value="1"/>
</dbReference>
<evidence type="ECO:0000313" key="3">
    <source>
        <dbReference type="Proteomes" id="UP000594261"/>
    </source>
</evidence>
<dbReference type="Pfam" id="PF03959">
    <property type="entry name" value="FSH1"/>
    <property type="match status" value="1"/>
</dbReference>
<dbReference type="FunFam" id="3.40.50.1820:FF:000073">
    <property type="entry name" value="esterase OVCA2 isoform X6"/>
    <property type="match status" value="1"/>
</dbReference>
<dbReference type="Proteomes" id="UP000594261">
    <property type="component" value="Chromosome 3"/>
</dbReference>
<dbReference type="FunFam" id="3.30.70.100:FF:000045">
    <property type="entry name" value="Rhodanese-like domain-containing protein 6"/>
    <property type="match status" value="1"/>
</dbReference>
<dbReference type="Pfam" id="PF12368">
    <property type="entry name" value="Rhodanese_C"/>
    <property type="match status" value="1"/>
</dbReference>
<dbReference type="Gene3D" id="3.30.70.100">
    <property type="match status" value="1"/>
</dbReference>
<dbReference type="InterPro" id="IPR040503">
    <property type="entry name" value="TRHO_N"/>
</dbReference>
<dbReference type="PANTHER" id="PTHR43268:SF6">
    <property type="entry name" value="THIOSULFATE SULFURTRANSFERASE_RHODANESE-LIKE DOMAIN-CONTAINING PROTEIN 2"/>
    <property type="match status" value="1"/>
</dbReference>
<dbReference type="EnsemblPlants" id="QL03p016208:mrna">
    <property type="protein sequence ID" value="QL03p016208:mrna"/>
    <property type="gene ID" value="QL03p016208"/>
</dbReference>
<dbReference type="Gramene" id="QL03p016208:mrna">
    <property type="protein sequence ID" value="QL03p016208:mrna"/>
    <property type="gene ID" value="QL03p016208"/>
</dbReference>
<dbReference type="InterPro" id="IPR029058">
    <property type="entry name" value="AB_hydrolase_fold"/>
</dbReference>
<dbReference type="SUPFAM" id="SSF52821">
    <property type="entry name" value="Rhodanese/Cell cycle control phosphatase"/>
    <property type="match status" value="1"/>
</dbReference>
<protein>
    <recommendedName>
        <fullName evidence="1">Rhodanese domain-containing protein</fullName>
    </recommendedName>
</protein>
<dbReference type="InParanoid" id="A0A7N2R0X6"/>
<reference evidence="2" key="2">
    <citation type="submission" date="2021-01" db="UniProtKB">
        <authorList>
            <consortium name="EnsemblPlants"/>
        </authorList>
    </citation>
    <scope>IDENTIFICATION</scope>
</reference>